<feature type="coiled-coil region" evidence="1">
    <location>
        <begin position="4"/>
        <end position="128"/>
    </location>
</feature>
<protein>
    <submittedName>
        <fullName evidence="2">Uncharacterized protein</fullName>
    </submittedName>
</protein>
<dbReference type="HOGENOM" id="CLU_064844_1_0_1"/>
<keyword evidence="1" id="KW-0175">Coiled coil</keyword>
<dbReference type="AlphaFoldDB" id="A0A0D3K6I1"/>
<dbReference type="RefSeq" id="XP_005783795.1">
    <property type="nucleotide sequence ID" value="XM_005783738.1"/>
</dbReference>
<reference evidence="2" key="2">
    <citation type="submission" date="2024-10" db="UniProtKB">
        <authorList>
            <consortium name="EnsemblProtists"/>
        </authorList>
    </citation>
    <scope>IDENTIFICATION</scope>
</reference>
<dbReference type="PaxDb" id="2903-EOD31366"/>
<dbReference type="EnsemblProtists" id="EOD31366">
    <property type="protein sequence ID" value="EOD31366"/>
    <property type="gene ID" value="EMIHUDRAFT_231951"/>
</dbReference>
<sequence>MLLRQELEEKLRSQTKELASEQRSANAMKKALASARDELAAAQELGRSDCDNLRTAQQAAKRDIKAAERMADQANHAARAECEWRIGEMRAKMQAELREQLDALQVSMEAEARRADAAEAERSRLYDKMEGIMRTREGLIDALAEAQRKRE</sequence>
<accession>A0A0D3K6I1</accession>
<evidence type="ECO:0000256" key="1">
    <source>
        <dbReference type="SAM" id="Coils"/>
    </source>
</evidence>
<dbReference type="Proteomes" id="UP000013827">
    <property type="component" value="Unassembled WGS sequence"/>
</dbReference>
<evidence type="ECO:0000313" key="2">
    <source>
        <dbReference type="EnsemblProtists" id="EOD31366"/>
    </source>
</evidence>
<evidence type="ECO:0000313" key="3">
    <source>
        <dbReference type="Proteomes" id="UP000013827"/>
    </source>
</evidence>
<reference evidence="3" key="1">
    <citation type="journal article" date="2013" name="Nature">
        <title>Pan genome of the phytoplankton Emiliania underpins its global distribution.</title>
        <authorList>
            <person name="Read B.A."/>
            <person name="Kegel J."/>
            <person name="Klute M.J."/>
            <person name="Kuo A."/>
            <person name="Lefebvre S.C."/>
            <person name="Maumus F."/>
            <person name="Mayer C."/>
            <person name="Miller J."/>
            <person name="Monier A."/>
            <person name="Salamov A."/>
            <person name="Young J."/>
            <person name="Aguilar M."/>
            <person name="Claverie J.M."/>
            <person name="Frickenhaus S."/>
            <person name="Gonzalez K."/>
            <person name="Herman E.K."/>
            <person name="Lin Y.C."/>
            <person name="Napier J."/>
            <person name="Ogata H."/>
            <person name="Sarno A.F."/>
            <person name="Shmutz J."/>
            <person name="Schroeder D."/>
            <person name="de Vargas C."/>
            <person name="Verret F."/>
            <person name="von Dassow P."/>
            <person name="Valentin K."/>
            <person name="Van de Peer Y."/>
            <person name="Wheeler G."/>
            <person name="Dacks J.B."/>
            <person name="Delwiche C.F."/>
            <person name="Dyhrman S.T."/>
            <person name="Glockner G."/>
            <person name="John U."/>
            <person name="Richards T."/>
            <person name="Worden A.Z."/>
            <person name="Zhang X."/>
            <person name="Grigoriev I.V."/>
            <person name="Allen A.E."/>
            <person name="Bidle K."/>
            <person name="Borodovsky M."/>
            <person name="Bowler C."/>
            <person name="Brownlee C."/>
            <person name="Cock J.M."/>
            <person name="Elias M."/>
            <person name="Gladyshev V.N."/>
            <person name="Groth M."/>
            <person name="Guda C."/>
            <person name="Hadaegh A."/>
            <person name="Iglesias-Rodriguez M.D."/>
            <person name="Jenkins J."/>
            <person name="Jones B.M."/>
            <person name="Lawson T."/>
            <person name="Leese F."/>
            <person name="Lindquist E."/>
            <person name="Lobanov A."/>
            <person name="Lomsadze A."/>
            <person name="Malik S.B."/>
            <person name="Marsh M.E."/>
            <person name="Mackinder L."/>
            <person name="Mock T."/>
            <person name="Mueller-Roeber B."/>
            <person name="Pagarete A."/>
            <person name="Parker M."/>
            <person name="Probert I."/>
            <person name="Quesneville H."/>
            <person name="Raines C."/>
            <person name="Rensing S.A."/>
            <person name="Riano-Pachon D.M."/>
            <person name="Richier S."/>
            <person name="Rokitta S."/>
            <person name="Shiraiwa Y."/>
            <person name="Soanes D.M."/>
            <person name="van der Giezen M."/>
            <person name="Wahlund T.M."/>
            <person name="Williams B."/>
            <person name="Wilson W."/>
            <person name="Wolfe G."/>
            <person name="Wurch L.L."/>
        </authorList>
    </citation>
    <scope>NUCLEOTIDE SEQUENCE</scope>
</reference>
<dbReference type="KEGG" id="ehx:EMIHUDRAFT_231951"/>
<keyword evidence="3" id="KW-1185">Reference proteome</keyword>
<organism evidence="2 3">
    <name type="scientific">Emiliania huxleyi (strain CCMP1516)</name>
    <dbReference type="NCBI Taxonomy" id="280463"/>
    <lineage>
        <taxon>Eukaryota</taxon>
        <taxon>Haptista</taxon>
        <taxon>Haptophyta</taxon>
        <taxon>Prymnesiophyceae</taxon>
        <taxon>Isochrysidales</taxon>
        <taxon>Noelaerhabdaceae</taxon>
        <taxon>Emiliania</taxon>
    </lineage>
</organism>
<dbReference type="GeneID" id="17276639"/>
<proteinExistence type="predicted"/>
<name>A0A0D3K6I1_EMIH1</name>